<comment type="caution">
    <text evidence="5">The sequence shown here is derived from an EMBL/GenBank/DDBJ whole genome shotgun (WGS) entry which is preliminary data.</text>
</comment>
<keyword evidence="3 5" id="KW-0067">ATP-binding</keyword>
<feature type="domain" description="AAA+ ATPase" evidence="4">
    <location>
        <begin position="104"/>
        <end position="236"/>
    </location>
</feature>
<accession>R4Z5Z5</accession>
<sequence length="258" mass="28396">MNGPIPQAVTDEITALCRRLRLRYIREQSPDVLLTAKAQRWDPAETLRVLLQAEAEGRDRSTIEAHRKTARFPAGKTFDAWQAERSSVPAPTQTALQSLEWVDRHENLVICGPSGTGKSHLCEALGQSAVDHGRNVRWFNIEDLGALVRSHRIDDTITKAIKPVLKADLIVVDDIGLLPVSVDAAEGLYRLIDAAYENTSVAVSSNLHPSGFDQLMDETLASPLVDRLLHHAHVIVTQGESIRLEDALNGKGVEPLTK</sequence>
<dbReference type="HOGENOM" id="CLU_062999_1_1_11"/>
<dbReference type="InterPro" id="IPR003593">
    <property type="entry name" value="AAA+_ATPase"/>
</dbReference>
<dbReference type="Pfam" id="PF01695">
    <property type="entry name" value="IstB_IS21"/>
    <property type="match status" value="1"/>
</dbReference>
<evidence type="ECO:0000256" key="1">
    <source>
        <dbReference type="ARBA" id="ARBA00008059"/>
    </source>
</evidence>
<gene>
    <name evidence="5" type="ORF">BN381_490015</name>
</gene>
<evidence type="ECO:0000313" key="6">
    <source>
        <dbReference type="Proteomes" id="UP000018291"/>
    </source>
</evidence>
<dbReference type="GO" id="GO:0006260">
    <property type="term" value="P:DNA replication"/>
    <property type="evidence" value="ECO:0007669"/>
    <property type="project" value="TreeGrafter"/>
</dbReference>
<evidence type="ECO:0000313" key="5">
    <source>
        <dbReference type="EMBL" id="CCM64856.1"/>
    </source>
</evidence>
<evidence type="ECO:0000256" key="2">
    <source>
        <dbReference type="ARBA" id="ARBA00022741"/>
    </source>
</evidence>
<dbReference type="STRING" id="1229780.BN381_490015"/>
<name>R4Z5Z5_9ACTN</name>
<dbReference type="eggNOG" id="COG1484">
    <property type="taxonomic scope" value="Bacteria"/>
</dbReference>
<dbReference type="PANTHER" id="PTHR30050:SF4">
    <property type="entry name" value="ATP-BINDING PROTEIN RV3427C IN INSERTION SEQUENCE-RELATED"/>
    <property type="match status" value="1"/>
</dbReference>
<dbReference type="PANTHER" id="PTHR30050">
    <property type="entry name" value="CHROMOSOMAL REPLICATION INITIATOR PROTEIN DNAA"/>
    <property type="match status" value="1"/>
</dbReference>
<dbReference type="EMBL" id="CANL01000044">
    <property type="protein sequence ID" value="CCM64856.1"/>
    <property type="molecule type" value="Genomic_DNA"/>
</dbReference>
<keyword evidence="6" id="KW-1185">Reference proteome</keyword>
<dbReference type="InterPro" id="IPR002611">
    <property type="entry name" value="IstB_ATP-bd"/>
</dbReference>
<dbReference type="PIRSF" id="PIRSF003073">
    <property type="entry name" value="DNAC_TnpB_IstB"/>
    <property type="match status" value="1"/>
</dbReference>
<dbReference type="InterPro" id="IPR027417">
    <property type="entry name" value="P-loop_NTPase"/>
</dbReference>
<dbReference type="SUPFAM" id="SSF52540">
    <property type="entry name" value="P-loop containing nucleoside triphosphate hydrolases"/>
    <property type="match status" value="1"/>
</dbReference>
<dbReference type="Proteomes" id="UP000018291">
    <property type="component" value="Unassembled WGS sequence"/>
</dbReference>
<dbReference type="GO" id="GO:0005524">
    <property type="term" value="F:ATP binding"/>
    <property type="evidence" value="ECO:0007669"/>
    <property type="project" value="UniProtKB-KW"/>
</dbReference>
<dbReference type="Gene3D" id="3.40.50.300">
    <property type="entry name" value="P-loop containing nucleotide triphosphate hydrolases"/>
    <property type="match status" value="1"/>
</dbReference>
<organism evidence="5 6">
    <name type="scientific">Candidatus Neomicrothrix parvicella RN1</name>
    <dbReference type="NCBI Taxonomy" id="1229780"/>
    <lineage>
        <taxon>Bacteria</taxon>
        <taxon>Bacillati</taxon>
        <taxon>Actinomycetota</taxon>
        <taxon>Acidimicrobiia</taxon>
        <taxon>Acidimicrobiales</taxon>
        <taxon>Microthrixaceae</taxon>
        <taxon>Candidatus Neomicrothrix</taxon>
    </lineage>
</organism>
<evidence type="ECO:0000259" key="4">
    <source>
        <dbReference type="SMART" id="SM00382"/>
    </source>
</evidence>
<protein>
    <submittedName>
        <fullName evidence="5">IstB domain protein ATP-binding protein</fullName>
    </submittedName>
</protein>
<dbReference type="CDD" id="cd00009">
    <property type="entry name" value="AAA"/>
    <property type="match status" value="1"/>
</dbReference>
<keyword evidence="2" id="KW-0547">Nucleotide-binding</keyword>
<comment type="similarity">
    <text evidence="1">Belongs to the IS21/IS1162 putative ATP-binding protein family.</text>
</comment>
<dbReference type="InterPro" id="IPR028350">
    <property type="entry name" value="DNAC/IstB-like"/>
</dbReference>
<dbReference type="SMART" id="SM00382">
    <property type="entry name" value="AAA"/>
    <property type="match status" value="1"/>
</dbReference>
<dbReference type="InterPro" id="IPR047661">
    <property type="entry name" value="IstB"/>
</dbReference>
<proteinExistence type="inferred from homology"/>
<evidence type="ECO:0000256" key="3">
    <source>
        <dbReference type="ARBA" id="ARBA00022840"/>
    </source>
</evidence>
<dbReference type="AlphaFoldDB" id="R4Z5Z5"/>
<dbReference type="NCBIfam" id="NF038214">
    <property type="entry name" value="IS21_help_AAA"/>
    <property type="match status" value="1"/>
</dbReference>
<reference evidence="5 6" key="1">
    <citation type="journal article" date="2013" name="ISME J.">
        <title>Metabolic model for the filamentous 'Candidatus Microthrix parvicella' based on genomic and metagenomic analyses.</title>
        <authorList>
            <person name="Jon McIlroy S."/>
            <person name="Kristiansen R."/>
            <person name="Albertsen M."/>
            <person name="Michael Karst S."/>
            <person name="Rossetti S."/>
            <person name="Lund Nielsen J."/>
            <person name="Tandoi V."/>
            <person name="James Seviour R."/>
            <person name="Nielsen P.H."/>
        </authorList>
    </citation>
    <scope>NUCLEOTIDE SEQUENCE [LARGE SCALE GENOMIC DNA]</scope>
    <source>
        <strain evidence="5 6">RN1</strain>
    </source>
</reference>